<dbReference type="KEGG" id="mec:Q7C_13"/>
<dbReference type="eggNOG" id="COG5001">
    <property type="taxonomic scope" value="Bacteria"/>
</dbReference>
<dbReference type="GO" id="GO:0071111">
    <property type="term" value="F:cyclic-guanylate-specific phosphodiesterase activity"/>
    <property type="evidence" value="ECO:0007669"/>
    <property type="project" value="InterPro"/>
</dbReference>
<dbReference type="Proteomes" id="UP000009145">
    <property type="component" value="Chromosome"/>
</dbReference>
<reference evidence="5 6" key="1">
    <citation type="journal article" date="2012" name="J. Bacteriol.">
        <title>Complete genome sequences of Methylophaga sp. strain JAM1 and Methylophaga sp. strain JAM7.</title>
        <authorList>
            <person name="Villeneuve C."/>
            <person name="Martineau C."/>
            <person name="Mauffrey F."/>
            <person name="Villemur R."/>
        </authorList>
    </citation>
    <scope>NUCLEOTIDE SEQUENCE [LARGE SCALE GENOMIC DNA]</scope>
    <source>
        <strain evidence="5 6">JAM7</strain>
    </source>
</reference>
<protein>
    <submittedName>
        <fullName evidence="5">Uncharacterized protein</fullName>
    </submittedName>
</protein>
<name>I1YE55_METFJ</name>
<dbReference type="PROSITE" id="PS50887">
    <property type="entry name" value="GGDEF"/>
    <property type="match status" value="1"/>
</dbReference>
<dbReference type="STRING" id="754477.Q7C_13"/>
<dbReference type="InterPro" id="IPR042461">
    <property type="entry name" value="LapD_MoxY_peri_C"/>
</dbReference>
<dbReference type="InterPro" id="IPR035919">
    <property type="entry name" value="EAL_sf"/>
</dbReference>
<dbReference type="Pfam" id="PF00990">
    <property type="entry name" value="GGDEF"/>
    <property type="match status" value="1"/>
</dbReference>
<evidence type="ECO:0000259" key="2">
    <source>
        <dbReference type="PROSITE" id="PS50883"/>
    </source>
</evidence>
<evidence type="ECO:0000313" key="6">
    <source>
        <dbReference type="Proteomes" id="UP000009145"/>
    </source>
</evidence>
<dbReference type="PROSITE" id="PS50883">
    <property type="entry name" value="EAL"/>
    <property type="match status" value="1"/>
</dbReference>
<keyword evidence="1" id="KW-0812">Transmembrane</keyword>
<gene>
    <name evidence="5" type="ordered locus">Q7C_13</name>
</gene>
<dbReference type="Gene3D" id="6.10.340.10">
    <property type="match status" value="1"/>
</dbReference>
<dbReference type="SUPFAM" id="SSF141868">
    <property type="entry name" value="EAL domain-like"/>
    <property type="match status" value="1"/>
</dbReference>
<feature type="transmembrane region" description="Helical" evidence="1">
    <location>
        <begin position="152"/>
        <end position="171"/>
    </location>
</feature>
<feature type="domain" description="GGDEF" evidence="4">
    <location>
        <begin position="263"/>
        <end position="392"/>
    </location>
</feature>
<dbReference type="Pfam" id="PF16448">
    <property type="entry name" value="LapD_MoxY_N"/>
    <property type="match status" value="1"/>
</dbReference>
<keyword evidence="1" id="KW-0472">Membrane</keyword>
<dbReference type="Pfam" id="PF00563">
    <property type="entry name" value="EAL"/>
    <property type="match status" value="1"/>
</dbReference>
<dbReference type="InterPro" id="IPR000160">
    <property type="entry name" value="GGDEF_dom"/>
</dbReference>
<dbReference type="InterPro" id="IPR032244">
    <property type="entry name" value="LapD_MoxY_N"/>
</dbReference>
<dbReference type="HOGENOM" id="CLU_000445_109_1_6"/>
<organism evidence="5 6">
    <name type="scientific">Methylophaga frappieri (strain ATCC BAA-2434 / DSM 25690 / JAM7)</name>
    <dbReference type="NCBI Taxonomy" id="754477"/>
    <lineage>
        <taxon>Bacteria</taxon>
        <taxon>Pseudomonadati</taxon>
        <taxon>Pseudomonadota</taxon>
        <taxon>Gammaproteobacteria</taxon>
        <taxon>Thiotrichales</taxon>
        <taxon>Piscirickettsiaceae</taxon>
        <taxon>Methylophaga</taxon>
    </lineage>
</organism>
<dbReference type="InterPro" id="IPR043128">
    <property type="entry name" value="Rev_trsase/Diguanyl_cyclase"/>
</dbReference>
<dbReference type="GO" id="GO:0007165">
    <property type="term" value="P:signal transduction"/>
    <property type="evidence" value="ECO:0007669"/>
    <property type="project" value="InterPro"/>
</dbReference>
<evidence type="ECO:0000313" key="5">
    <source>
        <dbReference type="EMBL" id="AFJ01198.1"/>
    </source>
</evidence>
<dbReference type="AlphaFoldDB" id="I1YE55"/>
<dbReference type="CDD" id="cd06225">
    <property type="entry name" value="HAMP"/>
    <property type="match status" value="1"/>
</dbReference>
<proteinExistence type="predicted"/>
<dbReference type="OrthoDB" id="5894408at2"/>
<evidence type="ECO:0000259" key="3">
    <source>
        <dbReference type="PROSITE" id="PS50885"/>
    </source>
</evidence>
<dbReference type="InterPro" id="IPR001633">
    <property type="entry name" value="EAL_dom"/>
</dbReference>
<dbReference type="PANTHER" id="PTHR33121:SF79">
    <property type="entry name" value="CYCLIC DI-GMP PHOSPHODIESTERASE PDED-RELATED"/>
    <property type="match status" value="1"/>
</dbReference>
<dbReference type="Gene3D" id="3.30.70.270">
    <property type="match status" value="1"/>
</dbReference>
<dbReference type="Gene3D" id="3.30.110.200">
    <property type="match status" value="1"/>
</dbReference>
<evidence type="ECO:0000259" key="4">
    <source>
        <dbReference type="PROSITE" id="PS50887"/>
    </source>
</evidence>
<dbReference type="SMART" id="SM00304">
    <property type="entry name" value="HAMP"/>
    <property type="match status" value="1"/>
</dbReference>
<feature type="domain" description="HAMP" evidence="3">
    <location>
        <begin position="172"/>
        <end position="224"/>
    </location>
</feature>
<feature type="transmembrane region" description="Helical" evidence="1">
    <location>
        <begin position="6"/>
        <end position="25"/>
    </location>
</feature>
<dbReference type="PATRIC" id="fig|754477.3.peg.13"/>
<dbReference type="SMART" id="SM00052">
    <property type="entry name" value="EAL"/>
    <property type="match status" value="1"/>
</dbReference>
<dbReference type="PROSITE" id="PS50885">
    <property type="entry name" value="HAMP"/>
    <property type="match status" value="1"/>
</dbReference>
<dbReference type="InterPro" id="IPR003660">
    <property type="entry name" value="HAMP_dom"/>
</dbReference>
<dbReference type="Gene3D" id="6.20.270.20">
    <property type="entry name" value="LapD/MoxY periplasmic domain"/>
    <property type="match status" value="1"/>
</dbReference>
<dbReference type="GO" id="GO:0016020">
    <property type="term" value="C:membrane"/>
    <property type="evidence" value="ECO:0007669"/>
    <property type="project" value="InterPro"/>
</dbReference>
<dbReference type="SUPFAM" id="SSF55073">
    <property type="entry name" value="Nucleotide cyclase"/>
    <property type="match status" value="1"/>
</dbReference>
<dbReference type="Gene3D" id="3.20.20.450">
    <property type="entry name" value="EAL domain"/>
    <property type="match status" value="1"/>
</dbReference>
<dbReference type="RefSeq" id="WP_014702651.1">
    <property type="nucleotide sequence ID" value="NC_017856.1"/>
</dbReference>
<dbReference type="SMART" id="SM00267">
    <property type="entry name" value="GGDEF"/>
    <property type="match status" value="1"/>
</dbReference>
<accession>I1YE55</accession>
<keyword evidence="1" id="KW-1133">Transmembrane helix</keyword>
<keyword evidence="6" id="KW-1185">Reference proteome</keyword>
<dbReference type="EMBL" id="CP003380">
    <property type="protein sequence ID" value="AFJ01198.1"/>
    <property type="molecule type" value="Genomic_DNA"/>
</dbReference>
<sequence precursor="true">MSLSKQLFLLVTLIFVIVFAVNFTLSMNNIRSYLQVESEIHVQDTATSLGLSLSPHMTDEQDPILRTMMNAIFDTGYYREMRLENIDGEALVTLTNPVEIEGVPDWLITLLPIETATAVSEISSGWTISGTLHVSSNPGYGYLKLWQQFRSTLFYSLLFFLGAMALLYVVLRLTLKPLNAIRSQANEISAGNFVRIEKMPWTTEVREVAQSMNSMSGKIGGMIARLNAKLENLTDSLKRDPLTGLFNQQTFTENMKSALADGQQGHVLYLKFDDLAGIVRDRGKQGVDQLLIDFADMLKQHALAPAQSYRLYGSEFVVLSPGTDSGSIHLFAKKLQQAIHNLGQQYQESDLLHIGIVQFERSSEYARLLPAAVEAYEQARLIGSNAYFVRQDSLSSINEQGWKTAVKRAIEHNTPEITFTNQAHNYETEDPRLVMMEAFTLVTDVSGQTLPTGTFFSMAEEFALVEQLDRTIVNKILTTMEHQQVNSPVTINLSMHSVASPAFRQWLRERLVTFSLPAHLLVFSVTAYAAAKQLPVFAEFGVFVRRLGATTLLKRYSSDVIPVEKIKELQVDYVRLARDLTTDIHQHSSKPDFLDIMQEVSSLLEIKILVESVSQDEDFHYVRRIGLYGISR</sequence>
<dbReference type="InterPro" id="IPR050706">
    <property type="entry name" value="Cyclic-di-GMP_PDE-like"/>
</dbReference>
<evidence type="ECO:0000256" key="1">
    <source>
        <dbReference type="SAM" id="Phobius"/>
    </source>
</evidence>
<feature type="domain" description="EAL" evidence="2">
    <location>
        <begin position="399"/>
        <end position="632"/>
    </location>
</feature>
<dbReference type="InterPro" id="IPR029787">
    <property type="entry name" value="Nucleotide_cyclase"/>
</dbReference>
<dbReference type="PANTHER" id="PTHR33121">
    <property type="entry name" value="CYCLIC DI-GMP PHOSPHODIESTERASE PDEF"/>
    <property type="match status" value="1"/>
</dbReference>